<dbReference type="OrthoDB" id="5355007at2759"/>
<feature type="compositionally biased region" description="Acidic residues" evidence="1">
    <location>
        <begin position="158"/>
        <end position="170"/>
    </location>
</feature>
<name>A0A168A6V8_9EURO</name>
<accession>A0A168A6V8</accession>
<keyword evidence="3" id="KW-1185">Reference proteome</keyword>
<sequence>MSSPSRPSTPPDDPTTVLLTHLTTNTSLVDDLHASLASSLHRSGWTERIRQLSYELLREGHCERFDEMMEVVCELVSGNKNNLTPAKWRGIKRKRREEEGEEDDDDNHESGSKRAGGVDKDENKELADTFVGFDVTLPESVVGEGVRHIKRAMHEAFEFEGDDNDTDQEDEPRAGDEDVNEDADADADGDAESEFNPAIHTVDIDSQNMNADADADAEPDDGFADLFVDTDNMFELDAAGFDAPSQSQSSQQQSFQAIPPDISSGTGSAKQNGATGKKWKSKSGSSNTKK</sequence>
<feature type="compositionally biased region" description="Basic and acidic residues" evidence="1">
    <location>
        <begin position="108"/>
        <end position="123"/>
    </location>
</feature>
<reference evidence="2 3" key="1">
    <citation type="journal article" date="2016" name="Genome Biol. Evol.">
        <title>Divergent and convergent evolution of fungal pathogenicity.</title>
        <authorList>
            <person name="Shang Y."/>
            <person name="Xiao G."/>
            <person name="Zheng P."/>
            <person name="Cen K."/>
            <person name="Zhan S."/>
            <person name="Wang C."/>
        </authorList>
    </citation>
    <scope>NUCLEOTIDE SEQUENCE [LARGE SCALE GENOMIC DNA]</scope>
    <source>
        <strain evidence="2 3">ARSEF 7405</strain>
    </source>
</reference>
<dbReference type="Proteomes" id="UP000242877">
    <property type="component" value="Unassembled WGS sequence"/>
</dbReference>
<evidence type="ECO:0000313" key="2">
    <source>
        <dbReference type="EMBL" id="KZZ93542.1"/>
    </source>
</evidence>
<dbReference type="EMBL" id="AZGZ01000008">
    <property type="protein sequence ID" value="KZZ93542.1"/>
    <property type="molecule type" value="Genomic_DNA"/>
</dbReference>
<dbReference type="AlphaFoldDB" id="A0A168A6V8"/>
<comment type="caution">
    <text evidence="2">The sequence shown here is derived from an EMBL/GenBank/DDBJ whole genome shotgun (WGS) entry which is preliminary data.</text>
</comment>
<feature type="compositionally biased region" description="Polar residues" evidence="1">
    <location>
        <begin position="263"/>
        <end position="274"/>
    </location>
</feature>
<proteinExistence type="predicted"/>
<feature type="region of interest" description="Disordered" evidence="1">
    <location>
        <begin position="92"/>
        <end position="123"/>
    </location>
</feature>
<feature type="compositionally biased region" description="Acidic residues" evidence="1">
    <location>
        <begin position="213"/>
        <end position="223"/>
    </location>
</feature>
<gene>
    <name evidence="2" type="ORF">AAP_02334</name>
</gene>
<protein>
    <submittedName>
        <fullName evidence="2">Uncharacterized protein</fullName>
    </submittedName>
</protein>
<feature type="region of interest" description="Disordered" evidence="1">
    <location>
        <begin position="237"/>
        <end position="290"/>
    </location>
</feature>
<organism evidence="2 3">
    <name type="scientific">Ascosphaera apis ARSEF 7405</name>
    <dbReference type="NCBI Taxonomy" id="392613"/>
    <lineage>
        <taxon>Eukaryota</taxon>
        <taxon>Fungi</taxon>
        <taxon>Dikarya</taxon>
        <taxon>Ascomycota</taxon>
        <taxon>Pezizomycotina</taxon>
        <taxon>Eurotiomycetes</taxon>
        <taxon>Eurotiomycetidae</taxon>
        <taxon>Onygenales</taxon>
        <taxon>Ascosphaeraceae</taxon>
        <taxon>Ascosphaera</taxon>
    </lineage>
</organism>
<evidence type="ECO:0000313" key="3">
    <source>
        <dbReference type="Proteomes" id="UP000242877"/>
    </source>
</evidence>
<feature type="region of interest" description="Disordered" evidence="1">
    <location>
        <begin position="158"/>
        <end position="225"/>
    </location>
</feature>
<dbReference type="VEuPathDB" id="FungiDB:AAP_02334"/>
<evidence type="ECO:0000256" key="1">
    <source>
        <dbReference type="SAM" id="MobiDB-lite"/>
    </source>
</evidence>
<feature type="compositionally biased region" description="Low complexity" evidence="1">
    <location>
        <begin position="245"/>
        <end position="254"/>
    </location>
</feature>
<feature type="compositionally biased region" description="Acidic residues" evidence="1">
    <location>
        <begin position="177"/>
        <end position="193"/>
    </location>
</feature>